<dbReference type="InterPro" id="IPR002864">
    <property type="entry name" value="Acyl-ACP_thioesterase_NHD"/>
</dbReference>
<dbReference type="SUPFAM" id="SSF54637">
    <property type="entry name" value="Thioesterase/thiol ester dehydrase-isomerase"/>
    <property type="match status" value="2"/>
</dbReference>
<comment type="similarity">
    <text evidence="1">Belongs to the acyl-ACP thioesterase family.</text>
</comment>
<evidence type="ECO:0000256" key="5">
    <source>
        <dbReference type="ARBA" id="ARBA00022946"/>
    </source>
</evidence>
<dbReference type="RefSeq" id="WP_090093844.1">
    <property type="nucleotide sequence ID" value="NZ_CBCRVU010000002.1"/>
</dbReference>
<evidence type="ECO:0000256" key="4">
    <source>
        <dbReference type="ARBA" id="ARBA00022832"/>
    </source>
</evidence>
<dbReference type="GO" id="GO:0000036">
    <property type="term" value="F:acyl carrier activity"/>
    <property type="evidence" value="ECO:0007669"/>
    <property type="project" value="TreeGrafter"/>
</dbReference>
<evidence type="ECO:0000313" key="11">
    <source>
        <dbReference type="Proteomes" id="UP000199599"/>
    </source>
</evidence>
<evidence type="ECO:0000256" key="1">
    <source>
        <dbReference type="ARBA" id="ARBA00006500"/>
    </source>
</evidence>
<keyword evidence="3 10" id="KW-0378">Hydrolase</keyword>
<dbReference type="EMBL" id="FOMN01000009">
    <property type="protein sequence ID" value="SFD57686.1"/>
    <property type="molecule type" value="Genomic_DNA"/>
</dbReference>
<keyword evidence="4" id="KW-0276">Fatty acid metabolism</keyword>
<dbReference type="Pfam" id="PF01643">
    <property type="entry name" value="Acyl-ACP_TE"/>
    <property type="match status" value="1"/>
</dbReference>
<dbReference type="CDD" id="cd00586">
    <property type="entry name" value="4HBT"/>
    <property type="match status" value="1"/>
</dbReference>
<proteinExistence type="inferred from homology"/>
<dbReference type="InterPro" id="IPR029069">
    <property type="entry name" value="HotDog_dom_sf"/>
</dbReference>
<evidence type="ECO:0000256" key="3">
    <source>
        <dbReference type="ARBA" id="ARBA00022801"/>
    </source>
</evidence>
<evidence type="ECO:0000259" key="8">
    <source>
        <dbReference type="Pfam" id="PF01643"/>
    </source>
</evidence>
<dbReference type="Gene3D" id="3.10.129.10">
    <property type="entry name" value="Hotdog Thioesterase"/>
    <property type="match status" value="1"/>
</dbReference>
<accession>A0A1I1TGE8</accession>
<keyword evidence="5" id="KW-0809">Transit peptide</keyword>
<keyword evidence="2" id="KW-0444">Lipid biosynthesis</keyword>
<feature type="domain" description="Acyl-ACP thioesterase-like C-terminal" evidence="9">
    <location>
        <begin position="149"/>
        <end position="244"/>
    </location>
</feature>
<evidence type="ECO:0000256" key="6">
    <source>
        <dbReference type="ARBA" id="ARBA00023098"/>
    </source>
</evidence>
<keyword evidence="6" id="KW-0443">Lipid metabolism</keyword>
<name>A0A1I1TGE8_9LACO</name>
<dbReference type="Pfam" id="PF20791">
    <property type="entry name" value="Acyl-ACP_TE_C"/>
    <property type="match status" value="1"/>
</dbReference>
<dbReference type="GO" id="GO:0016297">
    <property type="term" value="F:fatty acyl-[ACP] hydrolase activity"/>
    <property type="evidence" value="ECO:0007669"/>
    <property type="project" value="InterPro"/>
</dbReference>
<dbReference type="InterPro" id="IPR045023">
    <property type="entry name" value="FATA/B"/>
</dbReference>
<dbReference type="Proteomes" id="UP000199599">
    <property type="component" value="Unassembled WGS sequence"/>
</dbReference>
<dbReference type="AlphaFoldDB" id="A0A1I1TGE8"/>
<evidence type="ECO:0000256" key="2">
    <source>
        <dbReference type="ARBA" id="ARBA00022516"/>
    </source>
</evidence>
<dbReference type="PANTHER" id="PTHR31727">
    <property type="entry name" value="OLEOYL-ACYL CARRIER PROTEIN THIOESTERASE 1, CHLOROPLASTIC"/>
    <property type="match status" value="1"/>
</dbReference>
<feature type="domain" description="Acyl-ACP thioesterase N-terminal hotdog" evidence="8">
    <location>
        <begin position="2"/>
        <end position="129"/>
    </location>
</feature>
<dbReference type="PANTHER" id="PTHR31727:SF6">
    <property type="entry name" value="OLEOYL-ACYL CARRIER PROTEIN THIOESTERASE 1, CHLOROPLASTIC"/>
    <property type="match status" value="1"/>
</dbReference>
<gene>
    <name evidence="10" type="ORF">SAMN04487792_1438</name>
</gene>
<keyword evidence="7" id="KW-0275">Fatty acid biosynthesis</keyword>
<dbReference type="InterPro" id="IPR049427">
    <property type="entry name" value="Acyl-ACP_TE_C"/>
</dbReference>
<reference evidence="11" key="1">
    <citation type="submission" date="2016-10" db="EMBL/GenBank/DDBJ databases">
        <authorList>
            <person name="Varghese N."/>
            <person name="Submissions S."/>
        </authorList>
    </citation>
    <scope>NUCLEOTIDE SEQUENCE [LARGE SCALE GENOMIC DNA]</scope>
    <source>
        <strain evidence="11">R-53102</strain>
    </source>
</reference>
<evidence type="ECO:0000313" key="10">
    <source>
        <dbReference type="EMBL" id="SFD57686.1"/>
    </source>
</evidence>
<dbReference type="STRING" id="1505723.SAMN04487792_1438"/>
<organism evidence="10 11">
    <name type="scientific">Lactobacillus bombicola</name>
    <dbReference type="NCBI Taxonomy" id="1505723"/>
    <lineage>
        <taxon>Bacteria</taxon>
        <taxon>Bacillati</taxon>
        <taxon>Bacillota</taxon>
        <taxon>Bacilli</taxon>
        <taxon>Lactobacillales</taxon>
        <taxon>Lactobacillaceae</taxon>
        <taxon>Lactobacillus</taxon>
    </lineage>
</organism>
<evidence type="ECO:0000259" key="9">
    <source>
        <dbReference type="Pfam" id="PF20791"/>
    </source>
</evidence>
<protein>
    <submittedName>
        <fullName evidence="10">Medium-chain acyl-[acyl-carrier-protein] hydrolase</fullName>
    </submittedName>
</protein>
<sequence length="245" mass="29198">MKYSEKHQVEFYECDENENLKLPAMIDLMMSVSEHQLSSGIASTNALAKKGLGWVVTQYHIEINRLPKPNEEIILSTEPVGYNRFLEYRNYLFSDQKGNELINVESEWVLFDLKKRKLVSTDQEMMAEIGIPFLKKLPRFPRLRVQAKYDKKRQYRVCYDDLDTNHHMTNGHYFNWFIDMFDREFLKQHVAKVIDIKFNLEVRYGDLPYSCITTVDHEKEIKSYHAISDQDRNDKSVCEILWRKL</sequence>
<evidence type="ECO:0000256" key="7">
    <source>
        <dbReference type="ARBA" id="ARBA00023160"/>
    </source>
</evidence>